<dbReference type="PROSITE" id="PS50893">
    <property type="entry name" value="ABC_TRANSPORTER_2"/>
    <property type="match status" value="2"/>
</dbReference>
<organism evidence="7 8">
    <name type="scientific">Actinoalloteichus fjordicus</name>
    <dbReference type="NCBI Taxonomy" id="1612552"/>
    <lineage>
        <taxon>Bacteria</taxon>
        <taxon>Bacillati</taxon>
        <taxon>Actinomycetota</taxon>
        <taxon>Actinomycetes</taxon>
        <taxon>Pseudonocardiales</taxon>
        <taxon>Pseudonocardiaceae</taxon>
        <taxon>Actinoalloteichus</taxon>
    </lineage>
</organism>
<dbReference type="PANTHER" id="PTHR43776">
    <property type="entry name" value="TRANSPORT ATP-BINDING PROTEIN"/>
    <property type="match status" value="1"/>
</dbReference>
<proteinExistence type="inferred from homology"/>
<protein>
    <submittedName>
        <fullName evidence="7">ABC transporter</fullName>
    </submittedName>
</protein>
<gene>
    <name evidence="7" type="ORF">UA74_22130</name>
</gene>
<dbReference type="RefSeq" id="WP_075765370.1">
    <property type="nucleotide sequence ID" value="NZ_CP016076.1"/>
</dbReference>
<dbReference type="Pfam" id="PF08352">
    <property type="entry name" value="oligo_HPY"/>
    <property type="match status" value="2"/>
</dbReference>
<evidence type="ECO:0000256" key="1">
    <source>
        <dbReference type="ARBA" id="ARBA00005417"/>
    </source>
</evidence>
<dbReference type="InterPro" id="IPR003439">
    <property type="entry name" value="ABC_transporter-like_ATP-bd"/>
</dbReference>
<dbReference type="NCBIfam" id="NF007739">
    <property type="entry name" value="PRK10419.1"/>
    <property type="match status" value="2"/>
</dbReference>
<dbReference type="GO" id="GO:0015833">
    <property type="term" value="P:peptide transport"/>
    <property type="evidence" value="ECO:0007669"/>
    <property type="project" value="InterPro"/>
</dbReference>
<dbReference type="Proteomes" id="UP000185511">
    <property type="component" value="Chromosome"/>
</dbReference>
<feature type="domain" description="ABC transporter" evidence="6">
    <location>
        <begin position="368"/>
        <end position="626"/>
    </location>
</feature>
<dbReference type="SUPFAM" id="SSF52540">
    <property type="entry name" value="P-loop containing nucleoside triphosphate hydrolases"/>
    <property type="match status" value="2"/>
</dbReference>
<reference evidence="8" key="1">
    <citation type="submission" date="2016-06" db="EMBL/GenBank/DDBJ databases">
        <title>Complete genome sequence of Actinoalloteichus fjordicus DSM 46855 (=ADI127-17), type strain of the new species Actinoalloteichus fjordicus.</title>
        <authorList>
            <person name="Ruckert C."/>
            <person name="Nouioui I."/>
            <person name="Willmese J."/>
            <person name="van Wezel G."/>
            <person name="Klenk H.-P."/>
            <person name="Kalinowski J."/>
            <person name="Zotchev S.B."/>
        </authorList>
    </citation>
    <scope>NUCLEOTIDE SEQUENCE [LARGE SCALE GENOMIC DNA]</scope>
    <source>
        <strain evidence="8">ADI127-7</strain>
    </source>
</reference>
<dbReference type="FunFam" id="3.40.50.300:FF:000016">
    <property type="entry name" value="Oligopeptide ABC transporter ATP-binding component"/>
    <property type="match status" value="2"/>
</dbReference>
<dbReference type="PROSITE" id="PS00211">
    <property type="entry name" value="ABC_TRANSPORTER_1"/>
    <property type="match status" value="2"/>
</dbReference>
<evidence type="ECO:0000313" key="8">
    <source>
        <dbReference type="Proteomes" id="UP000185511"/>
    </source>
</evidence>
<accession>A0AAC9PTA0</accession>
<dbReference type="InterPro" id="IPR027417">
    <property type="entry name" value="P-loop_NTPase"/>
</dbReference>
<evidence type="ECO:0000313" key="7">
    <source>
        <dbReference type="EMBL" id="APU16444.1"/>
    </source>
</evidence>
<dbReference type="InterPro" id="IPR050319">
    <property type="entry name" value="ABC_transp_ATP-bind"/>
</dbReference>
<feature type="compositionally biased region" description="Low complexity" evidence="5">
    <location>
        <begin position="298"/>
        <end position="329"/>
    </location>
</feature>
<dbReference type="Gene3D" id="3.40.50.300">
    <property type="entry name" value="P-loop containing nucleotide triphosphate hydrolases"/>
    <property type="match status" value="2"/>
</dbReference>
<comment type="similarity">
    <text evidence="1">Belongs to the ABC transporter superfamily.</text>
</comment>
<evidence type="ECO:0000256" key="3">
    <source>
        <dbReference type="ARBA" id="ARBA00022741"/>
    </source>
</evidence>
<dbReference type="SMART" id="SM00382">
    <property type="entry name" value="AAA"/>
    <property type="match status" value="2"/>
</dbReference>
<dbReference type="GO" id="GO:0005524">
    <property type="term" value="F:ATP binding"/>
    <property type="evidence" value="ECO:0007669"/>
    <property type="project" value="UniProtKB-KW"/>
</dbReference>
<dbReference type="AlphaFoldDB" id="A0AAC9PTA0"/>
<dbReference type="NCBIfam" id="NF008453">
    <property type="entry name" value="PRK11308.1"/>
    <property type="match status" value="2"/>
</dbReference>
<keyword evidence="4" id="KW-0067">ATP-binding</keyword>
<dbReference type="InterPro" id="IPR017871">
    <property type="entry name" value="ABC_transporter-like_CS"/>
</dbReference>
<feature type="domain" description="ABC transporter" evidence="6">
    <location>
        <begin position="33"/>
        <end position="291"/>
    </location>
</feature>
<dbReference type="GO" id="GO:0016887">
    <property type="term" value="F:ATP hydrolysis activity"/>
    <property type="evidence" value="ECO:0007669"/>
    <property type="project" value="InterPro"/>
</dbReference>
<feature type="region of interest" description="Disordered" evidence="5">
    <location>
        <begin position="298"/>
        <end position="363"/>
    </location>
</feature>
<dbReference type="EMBL" id="CP016076">
    <property type="protein sequence ID" value="APU16444.1"/>
    <property type="molecule type" value="Genomic_DNA"/>
</dbReference>
<dbReference type="InterPro" id="IPR013563">
    <property type="entry name" value="Oligopep_ABC_C"/>
</dbReference>
<dbReference type="GO" id="GO:0055085">
    <property type="term" value="P:transmembrane transport"/>
    <property type="evidence" value="ECO:0007669"/>
    <property type="project" value="UniProtKB-ARBA"/>
</dbReference>
<dbReference type="KEGG" id="acad:UA74_22130"/>
<dbReference type="PANTHER" id="PTHR43776:SF7">
    <property type="entry name" value="D,D-DIPEPTIDE TRANSPORT ATP-BINDING PROTEIN DDPF-RELATED"/>
    <property type="match status" value="1"/>
</dbReference>
<evidence type="ECO:0000256" key="4">
    <source>
        <dbReference type="ARBA" id="ARBA00022840"/>
    </source>
</evidence>
<keyword evidence="8" id="KW-1185">Reference proteome</keyword>
<dbReference type="Pfam" id="PF00005">
    <property type="entry name" value="ABC_tran"/>
    <property type="match status" value="2"/>
</dbReference>
<name>A0AAC9PTA0_9PSEU</name>
<keyword evidence="2" id="KW-0813">Transport</keyword>
<sequence>MIWRRRSAEEDRRGGLRAATVPASELRDPAAILDIQGLRTTFHTDEGAVHAVDGIDLLVRRAKTTCIVGESGSGKSATARSVIQVVDNPGRIEAGRILLRAEPDGDVVDMAALDQKGPAIRSIRGRDVGLVFQEPMSSLSPVHTIGNQISEMLAIHEKVKPKTVRDRVVQELERVGIPRPEERIDAYTFQLSGGMRQRAMIAMALACRPSLLIADEPTTALDVTTQAQILDLLAELKESMGMTMMFITHDLGVVAEIADEVVVMRHGRVVEQGSVDAIFHDPQAEYTKELLASLPGRSSASARRAADGPAAGEPAAAEPAAAGSATAEPDAPERATRQPATPGPAIVENRDAPQVSGAGGETTDVPLLRIDDLAMEFGAVSGSVFGGRRRREVVRAVDGVSLDIPEGTTVGLVGESGCGKTTLGRCVMRAYQPTRGRLLYRQDDGTQVDLATLNEKRLLPYRRQIRMVFQDPYGSLNPRMTIRQVIGEPLRAAGIASGSELSDRVEAMLERVGLKRSVINRYPHAFSGGERQRIGIARALITEPRLVIADEAVSALDVSVRTQILELLADLQSEFGLTYLFISHDLSVVERVCDRLAVMYFGTMVEQGVAAEVFENPRHDYTRALLSAVPVADPRLRGSRQRIVYRPDGAESAA</sequence>
<evidence type="ECO:0000259" key="6">
    <source>
        <dbReference type="PROSITE" id="PS50893"/>
    </source>
</evidence>
<evidence type="ECO:0000256" key="2">
    <source>
        <dbReference type="ARBA" id="ARBA00022448"/>
    </source>
</evidence>
<dbReference type="CDD" id="cd03257">
    <property type="entry name" value="ABC_NikE_OppD_transporters"/>
    <property type="match status" value="2"/>
</dbReference>
<keyword evidence="3" id="KW-0547">Nucleotide-binding</keyword>
<dbReference type="InterPro" id="IPR003593">
    <property type="entry name" value="AAA+_ATPase"/>
</dbReference>
<evidence type="ECO:0000256" key="5">
    <source>
        <dbReference type="SAM" id="MobiDB-lite"/>
    </source>
</evidence>